<dbReference type="AlphaFoldDB" id="M5ISM5"/>
<dbReference type="Proteomes" id="UP000011939">
    <property type="component" value="Unassembled WGS sequence"/>
</dbReference>
<organism evidence="1 2">
    <name type="scientific">Campylobacter showae CSUNSWCD</name>
    <dbReference type="NCBI Taxonomy" id="1244083"/>
    <lineage>
        <taxon>Bacteria</taxon>
        <taxon>Pseudomonadati</taxon>
        <taxon>Campylobacterota</taxon>
        <taxon>Epsilonproteobacteria</taxon>
        <taxon>Campylobacterales</taxon>
        <taxon>Campylobacteraceae</taxon>
        <taxon>Campylobacter</taxon>
    </lineage>
</organism>
<dbReference type="EMBL" id="AMZQ01000002">
    <property type="protein sequence ID" value="EKU11928.1"/>
    <property type="molecule type" value="Genomic_DNA"/>
</dbReference>
<protein>
    <submittedName>
        <fullName evidence="1">Uncharacterized protein</fullName>
    </submittedName>
</protein>
<name>M5ISM5_9BACT</name>
<accession>M5ISM5</accession>
<dbReference type="PATRIC" id="fig|1244083.3.peg.626"/>
<evidence type="ECO:0000313" key="1">
    <source>
        <dbReference type="EMBL" id="EKU11928.1"/>
    </source>
</evidence>
<evidence type="ECO:0000313" key="2">
    <source>
        <dbReference type="Proteomes" id="UP000011939"/>
    </source>
</evidence>
<gene>
    <name evidence="1" type="ORF">CSUNSWCD_1252</name>
</gene>
<comment type="caution">
    <text evidence="1">The sequence shown here is derived from an EMBL/GenBank/DDBJ whole genome shotgun (WGS) entry which is preliminary data.</text>
</comment>
<sequence length="42" mass="4900">MFSALIKFKPHLRQKLAKRAAFIKFNPANLYLTNKSPFFTSL</sequence>
<reference evidence="1 2" key="1">
    <citation type="journal article" date="2013" name="Genome Announc.">
        <title>Genome Sequence of Campylobacter showae UNSWCD, Isolated from a Patient with Crohn's Disease.</title>
        <authorList>
            <person name="Tay A.P."/>
            <person name="Kaakoush N.O."/>
            <person name="Deshpande N.P."/>
            <person name="Chen Z."/>
            <person name="Mitchell H."/>
            <person name="Wilkins M.R."/>
        </authorList>
    </citation>
    <scope>NUCLEOTIDE SEQUENCE [LARGE SCALE GENOMIC DNA]</scope>
    <source>
        <strain evidence="1 2">CSUNSWCD</strain>
    </source>
</reference>
<proteinExistence type="predicted"/>